<dbReference type="GO" id="GO:0005737">
    <property type="term" value="C:cytoplasm"/>
    <property type="evidence" value="ECO:0007669"/>
    <property type="project" value="UniProtKB-SubCell"/>
</dbReference>
<dbReference type="KEGG" id="palw:PSAL_027290"/>
<comment type="similarity">
    <text evidence="4">Belongs to the Maf family.</text>
</comment>
<dbReference type="InterPro" id="IPR003697">
    <property type="entry name" value="Maf-like"/>
</dbReference>
<comment type="catalytic activity">
    <reaction evidence="4">
        <text>a 2'-deoxyribonucleoside 5'-triphosphate + H2O = a 2'-deoxyribonucleoside 5'-phosphate + diphosphate + H(+)</text>
        <dbReference type="Rhea" id="RHEA:44644"/>
        <dbReference type="ChEBI" id="CHEBI:15377"/>
        <dbReference type="ChEBI" id="CHEBI:15378"/>
        <dbReference type="ChEBI" id="CHEBI:33019"/>
        <dbReference type="ChEBI" id="CHEBI:61560"/>
        <dbReference type="ChEBI" id="CHEBI:65317"/>
        <dbReference type="EC" id="3.6.1.9"/>
    </reaction>
</comment>
<dbReference type="HAMAP" id="MF_00528">
    <property type="entry name" value="Maf"/>
    <property type="match status" value="1"/>
</dbReference>
<comment type="function">
    <text evidence="4">Nucleoside triphosphate pyrophosphatase. May have a dual role in cell division arrest and in preventing the incorporation of modified nucleotides into cellular nucleic acids.</text>
</comment>
<comment type="cofactor">
    <cofactor evidence="1 4">
        <name>a divalent metal cation</name>
        <dbReference type="ChEBI" id="CHEBI:60240"/>
    </cofactor>
</comment>
<dbReference type="PANTHER" id="PTHR43213:SF5">
    <property type="entry name" value="BIFUNCTIONAL DTTP_UTP PYROPHOSPHATASE_METHYLTRANSFERASE PROTEIN-RELATED"/>
    <property type="match status" value="1"/>
</dbReference>
<keyword evidence="3 4" id="KW-0546">Nucleotide metabolism</keyword>
<dbReference type="AlphaFoldDB" id="A0A418SBI4"/>
<evidence type="ECO:0000256" key="2">
    <source>
        <dbReference type="ARBA" id="ARBA00022801"/>
    </source>
</evidence>
<feature type="active site" description="Proton acceptor" evidence="4">
    <location>
        <position position="76"/>
    </location>
</feature>
<dbReference type="Proteomes" id="UP000283786">
    <property type="component" value="Chromosome"/>
</dbReference>
<comment type="caution">
    <text evidence="4">Lacks conserved residue(s) required for the propagation of feature annotation.</text>
</comment>
<dbReference type="EC" id="3.6.1.9" evidence="4"/>
<dbReference type="GO" id="GO:0009117">
    <property type="term" value="P:nucleotide metabolic process"/>
    <property type="evidence" value="ECO:0007669"/>
    <property type="project" value="UniProtKB-KW"/>
</dbReference>
<dbReference type="NCBIfam" id="TIGR00172">
    <property type="entry name" value="maf"/>
    <property type="match status" value="1"/>
</dbReference>
<dbReference type="OrthoDB" id="9813962at2"/>
<evidence type="ECO:0000256" key="1">
    <source>
        <dbReference type="ARBA" id="ARBA00001968"/>
    </source>
</evidence>
<dbReference type="EMBL" id="CP060436">
    <property type="protein sequence ID" value="QPM91476.1"/>
    <property type="molecule type" value="Genomic_DNA"/>
</dbReference>
<keyword evidence="6" id="KW-1185">Reference proteome</keyword>
<keyword evidence="4" id="KW-0963">Cytoplasm</keyword>
<reference evidence="5 6" key="1">
    <citation type="submission" date="2020-08" db="EMBL/GenBank/DDBJ databases">
        <title>Genome sequence of Rhodobacteraceae bacterium Lw-13e.</title>
        <authorList>
            <person name="Poehlein A."/>
            <person name="Wolter L."/>
            <person name="Daniel R."/>
            <person name="Brinkhoff T."/>
        </authorList>
    </citation>
    <scope>NUCLEOTIDE SEQUENCE [LARGE SCALE GENOMIC DNA]</scope>
    <source>
        <strain evidence="5 6">Lw-13e</strain>
    </source>
</reference>
<keyword evidence="2 4" id="KW-0378">Hydrolase</keyword>
<proteinExistence type="inferred from homology"/>
<dbReference type="PIRSF" id="PIRSF006305">
    <property type="entry name" value="Maf"/>
    <property type="match status" value="1"/>
</dbReference>
<comment type="subcellular location">
    <subcellularLocation>
        <location evidence="4">Cytoplasm</location>
    </subcellularLocation>
</comment>
<protein>
    <recommendedName>
        <fullName evidence="4">Nucleoside triphosphate pyrophosphatase</fullName>
        <ecNumber evidence="4">3.6.1.9</ecNumber>
    </recommendedName>
    <alternativeName>
        <fullName evidence="4">Nucleotide pyrophosphatase</fullName>
        <shortName evidence="4">Nucleotide PPase</shortName>
    </alternativeName>
</protein>
<sequence length="199" mass="21826">MSQKIILASGSAIRAELLTRADVPYEVVKPRVDEEMVRASLLAEGESPRNLADALAQLKSERVGMKHPDALTIGCDQVLDCEGKVFSKPETPEQARDQISALSGKGHSLHTAAVIHEGGRPVWRKSAEVKLTMRTLSDSYIGSYVTRNWPAISWSCGAYQVEAEGSRLFSRIDGDYFAILGLPLLEILDYLILRGALET</sequence>
<organism evidence="5 6">
    <name type="scientific">Pseudooceanicola algae</name>
    <dbReference type="NCBI Taxonomy" id="1537215"/>
    <lineage>
        <taxon>Bacteria</taxon>
        <taxon>Pseudomonadati</taxon>
        <taxon>Pseudomonadota</taxon>
        <taxon>Alphaproteobacteria</taxon>
        <taxon>Rhodobacterales</taxon>
        <taxon>Paracoccaceae</taxon>
        <taxon>Pseudooceanicola</taxon>
    </lineage>
</organism>
<gene>
    <name evidence="5" type="primary">maf</name>
    <name evidence="5" type="ORF">PSAL_027290</name>
</gene>
<evidence type="ECO:0000256" key="3">
    <source>
        <dbReference type="ARBA" id="ARBA00023080"/>
    </source>
</evidence>
<evidence type="ECO:0000256" key="4">
    <source>
        <dbReference type="HAMAP-Rule" id="MF_00528"/>
    </source>
</evidence>
<dbReference type="InterPro" id="IPR029001">
    <property type="entry name" value="ITPase-like_fam"/>
</dbReference>
<evidence type="ECO:0000313" key="5">
    <source>
        <dbReference type="EMBL" id="QPM91476.1"/>
    </source>
</evidence>
<dbReference type="RefSeq" id="WP_119841169.1">
    <property type="nucleotide sequence ID" value="NZ_CP060436.1"/>
</dbReference>
<dbReference type="SUPFAM" id="SSF52972">
    <property type="entry name" value="ITPase-like"/>
    <property type="match status" value="1"/>
</dbReference>
<evidence type="ECO:0000313" key="6">
    <source>
        <dbReference type="Proteomes" id="UP000283786"/>
    </source>
</evidence>
<dbReference type="PANTHER" id="PTHR43213">
    <property type="entry name" value="BIFUNCTIONAL DTTP/UTP PYROPHOSPHATASE/METHYLTRANSFERASE PROTEIN-RELATED"/>
    <property type="match status" value="1"/>
</dbReference>
<dbReference type="Gene3D" id="3.90.950.10">
    <property type="match status" value="1"/>
</dbReference>
<comment type="catalytic activity">
    <reaction evidence="4">
        <text>a ribonucleoside 5'-triphosphate + H2O = a ribonucleoside 5'-phosphate + diphosphate + H(+)</text>
        <dbReference type="Rhea" id="RHEA:23996"/>
        <dbReference type="ChEBI" id="CHEBI:15377"/>
        <dbReference type="ChEBI" id="CHEBI:15378"/>
        <dbReference type="ChEBI" id="CHEBI:33019"/>
        <dbReference type="ChEBI" id="CHEBI:58043"/>
        <dbReference type="ChEBI" id="CHEBI:61557"/>
        <dbReference type="EC" id="3.6.1.9"/>
    </reaction>
</comment>
<dbReference type="CDD" id="cd00555">
    <property type="entry name" value="Maf"/>
    <property type="match status" value="1"/>
</dbReference>
<dbReference type="GO" id="GO:0047429">
    <property type="term" value="F:nucleoside triphosphate diphosphatase activity"/>
    <property type="evidence" value="ECO:0007669"/>
    <property type="project" value="UniProtKB-EC"/>
</dbReference>
<accession>A0A418SBI4</accession>
<dbReference type="Pfam" id="PF02545">
    <property type="entry name" value="Maf"/>
    <property type="match status" value="1"/>
</dbReference>
<name>A0A418SBI4_9RHOB</name>